<proteinExistence type="predicted"/>
<evidence type="ECO:0000256" key="1">
    <source>
        <dbReference type="SAM" id="MobiDB-lite"/>
    </source>
</evidence>
<reference evidence="2" key="1">
    <citation type="submission" date="2020-08" db="EMBL/GenBank/DDBJ databases">
        <title>Genome sequencing and assembly of the red palm weevil Rhynchophorus ferrugineus.</title>
        <authorList>
            <person name="Dias G.B."/>
            <person name="Bergman C.M."/>
            <person name="Manee M."/>
        </authorList>
    </citation>
    <scope>NUCLEOTIDE SEQUENCE</scope>
    <source>
        <strain evidence="2">AA-2017</strain>
        <tissue evidence="2">Whole larva</tissue>
    </source>
</reference>
<name>A0A834IMS3_RHYFE</name>
<dbReference type="EMBL" id="JAACXV010000213">
    <property type="protein sequence ID" value="KAF7281917.1"/>
    <property type="molecule type" value="Genomic_DNA"/>
</dbReference>
<keyword evidence="3" id="KW-1185">Reference proteome</keyword>
<feature type="region of interest" description="Disordered" evidence="1">
    <location>
        <begin position="1"/>
        <end position="56"/>
    </location>
</feature>
<protein>
    <submittedName>
        <fullName evidence="2">Uncharacterized protein</fullName>
    </submittedName>
</protein>
<comment type="caution">
    <text evidence="2">The sequence shown here is derived from an EMBL/GenBank/DDBJ whole genome shotgun (WGS) entry which is preliminary data.</text>
</comment>
<dbReference type="AlphaFoldDB" id="A0A834IMS3"/>
<sequence>MKKASDLPDKTEKKNQTTRIVKNDHEKVQLRRMKKTDSEKKPRDKQIWRKDGDKKRTAVERYCTIAKSASAGHFEQTGSIEIISNLPVIDSGSIKLSNPLIRTRSLENLPKMPDYGELMLEAAVLSVIAFK</sequence>
<accession>A0A834IMS3</accession>
<gene>
    <name evidence="2" type="ORF">GWI33_004038</name>
</gene>
<dbReference type="Proteomes" id="UP000625711">
    <property type="component" value="Unassembled WGS sequence"/>
</dbReference>
<evidence type="ECO:0000313" key="2">
    <source>
        <dbReference type="EMBL" id="KAF7281917.1"/>
    </source>
</evidence>
<evidence type="ECO:0000313" key="3">
    <source>
        <dbReference type="Proteomes" id="UP000625711"/>
    </source>
</evidence>
<organism evidence="2 3">
    <name type="scientific">Rhynchophorus ferrugineus</name>
    <name type="common">Red palm weevil</name>
    <name type="synonym">Curculio ferrugineus</name>
    <dbReference type="NCBI Taxonomy" id="354439"/>
    <lineage>
        <taxon>Eukaryota</taxon>
        <taxon>Metazoa</taxon>
        <taxon>Ecdysozoa</taxon>
        <taxon>Arthropoda</taxon>
        <taxon>Hexapoda</taxon>
        <taxon>Insecta</taxon>
        <taxon>Pterygota</taxon>
        <taxon>Neoptera</taxon>
        <taxon>Endopterygota</taxon>
        <taxon>Coleoptera</taxon>
        <taxon>Polyphaga</taxon>
        <taxon>Cucujiformia</taxon>
        <taxon>Curculionidae</taxon>
        <taxon>Dryophthorinae</taxon>
        <taxon>Rhynchophorus</taxon>
    </lineage>
</organism>